<dbReference type="PANTHER" id="PTHR45528:SF1">
    <property type="entry name" value="SENSOR HISTIDINE KINASE CPXA"/>
    <property type="match status" value="1"/>
</dbReference>
<protein>
    <recommendedName>
        <fullName evidence="3">histidine kinase</fullName>
        <ecNumber evidence="3">2.7.13.3</ecNumber>
    </recommendedName>
</protein>
<dbReference type="CDD" id="cd00082">
    <property type="entry name" value="HisKA"/>
    <property type="match status" value="1"/>
</dbReference>
<keyword evidence="9 18" id="KW-0418">Kinase</keyword>
<dbReference type="Pfam" id="PF00512">
    <property type="entry name" value="HisKA"/>
    <property type="match status" value="1"/>
</dbReference>
<dbReference type="Gene3D" id="1.10.287.130">
    <property type="match status" value="1"/>
</dbReference>
<evidence type="ECO:0000256" key="10">
    <source>
        <dbReference type="ARBA" id="ARBA00022840"/>
    </source>
</evidence>
<dbReference type="CDD" id="cd00075">
    <property type="entry name" value="HATPase"/>
    <property type="match status" value="1"/>
</dbReference>
<gene>
    <name evidence="18" type="ORF">BK138_16345</name>
</gene>
<evidence type="ECO:0000259" key="16">
    <source>
        <dbReference type="PROSITE" id="PS50109"/>
    </source>
</evidence>
<dbReference type="SUPFAM" id="SSF47384">
    <property type="entry name" value="Homodimeric domain of signal transducing histidine kinase"/>
    <property type="match status" value="1"/>
</dbReference>
<organism evidence="18 19">
    <name type="scientific">Paenibacillus rhizosphaerae</name>
    <dbReference type="NCBI Taxonomy" id="297318"/>
    <lineage>
        <taxon>Bacteria</taxon>
        <taxon>Bacillati</taxon>
        <taxon>Bacillota</taxon>
        <taxon>Bacilli</taxon>
        <taxon>Bacillales</taxon>
        <taxon>Paenibacillaceae</taxon>
        <taxon>Paenibacillus</taxon>
    </lineage>
</organism>
<evidence type="ECO:0000313" key="19">
    <source>
        <dbReference type="Proteomes" id="UP000187172"/>
    </source>
</evidence>
<evidence type="ECO:0000256" key="11">
    <source>
        <dbReference type="ARBA" id="ARBA00022989"/>
    </source>
</evidence>
<dbReference type="PROSITE" id="PS50109">
    <property type="entry name" value="HIS_KIN"/>
    <property type="match status" value="1"/>
</dbReference>
<dbReference type="RefSeq" id="WP_076170621.1">
    <property type="nucleotide sequence ID" value="NZ_MRTP01000003.1"/>
</dbReference>
<dbReference type="SMART" id="SM00388">
    <property type="entry name" value="HisKA"/>
    <property type="match status" value="1"/>
</dbReference>
<dbReference type="Gene3D" id="6.10.340.10">
    <property type="match status" value="1"/>
</dbReference>
<evidence type="ECO:0000256" key="15">
    <source>
        <dbReference type="SAM" id="Phobius"/>
    </source>
</evidence>
<dbReference type="InterPro" id="IPR003661">
    <property type="entry name" value="HisK_dim/P_dom"/>
</dbReference>
<evidence type="ECO:0000256" key="5">
    <source>
        <dbReference type="ARBA" id="ARBA00022553"/>
    </source>
</evidence>
<evidence type="ECO:0000256" key="7">
    <source>
        <dbReference type="ARBA" id="ARBA00022692"/>
    </source>
</evidence>
<dbReference type="GO" id="GO:0005524">
    <property type="term" value="F:ATP binding"/>
    <property type="evidence" value="ECO:0007669"/>
    <property type="project" value="UniProtKB-KW"/>
</dbReference>
<dbReference type="SMART" id="SM00304">
    <property type="entry name" value="HAMP"/>
    <property type="match status" value="1"/>
</dbReference>
<dbReference type="InterPro" id="IPR036097">
    <property type="entry name" value="HisK_dim/P_sf"/>
</dbReference>
<dbReference type="Pfam" id="PF02518">
    <property type="entry name" value="HATPase_c"/>
    <property type="match status" value="1"/>
</dbReference>
<keyword evidence="7 15" id="KW-0812">Transmembrane</keyword>
<feature type="domain" description="HAMP" evidence="17">
    <location>
        <begin position="189"/>
        <end position="241"/>
    </location>
</feature>
<keyword evidence="6" id="KW-0808">Transferase</keyword>
<dbReference type="PRINTS" id="PR00344">
    <property type="entry name" value="BCTRLSENSOR"/>
</dbReference>
<dbReference type="GO" id="GO:0005886">
    <property type="term" value="C:plasma membrane"/>
    <property type="evidence" value="ECO:0007669"/>
    <property type="project" value="UniProtKB-SubCell"/>
</dbReference>
<dbReference type="PROSITE" id="PS50885">
    <property type="entry name" value="HAMP"/>
    <property type="match status" value="1"/>
</dbReference>
<dbReference type="EMBL" id="MRTP01000003">
    <property type="protein sequence ID" value="OMF54721.1"/>
    <property type="molecule type" value="Genomic_DNA"/>
</dbReference>
<dbReference type="InterPro" id="IPR005467">
    <property type="entry name" value="His_kinase_dom"/>
</dbReference>
<keyword evidence="11 15" id="KW-1133">Transmembrane helix</keyword>
<keyword evidence="13 15" id="KW-0472">Membrane</keyword>
<dbReference type="InterPro" id="IPR036890">
    <property type="entry name" value="HATPase_C_sf"/>
</dbReference>
<dbReference type="SMART" id="SM00387">
    <property type="entry name" value="HATPase_c"/>
    <property type="match status" value="1"/>
</dbReference>
<dbReference type="Proteomes" id="UP000187172">
    <property type="component" value="Unassembled WGS sequence"/>
</dbReference>
<keyword evidence="14" id="KW-0175">Coiled coil</keyword>
<keyword evidence="5" id="KW-0597">Phosphoprotein</keyword>
<keyword evidence="19" id="KW-1185">Reference proteome</keyword>
<dbReference type="InterPro" id="IPR050398">
    <property type="entry name" value="HssS/ArlS-like"/>
</dbReference>
<evidence type="ECO:0000256" key="8">
    <source>
        <dbReference type="ARBA" id="ARBA00022741"/>
    </source>
</evidence>
<dbReference type="SUPFAM" id="SSF158472">
    <property type="entry name" value="HAMP domain-like"/>
    <property type="match status" value="1"/>
</dbReference>
<evidence type="ECO:0000256" key="12">
    <source>
        <dbReference type="ARBA" id="ARBA00023012"/>
    </source>
</evidence>
<evidence type="ECO:0000256" key="14">
    <source>
        <dbReference type="SAM" id="Coils"/>
    </source>
</evidence>
<evidence type="ECO:0000256" key="4">
    <source>
        <dbReference type="ARBA" id="ARBA00022475"/>
    </source>
</evidence>
<keyword evidence="4" id="KW-1003">Cell membrane</keyword>
<dbReference type="GO" id="GO:0000155">
    <property type="term" value="F:phosphorelay sensor kinase activity"/>
    <property type="evidence" value="ECO:0007669"/>
    <property type="project" value="InterPro"/>
</dbReference>
<feature type="coiled-coil region" evidence="14">
    <location>
        <begin position="240"/>
        <end position="270"/>
    </location>
</feature>
<feature type="transmembrane region" description="Helical" evidence="15">
    <location>
        <begin position="169"/>
        <end position="189"/>
    </location>
</feature>
<reference evidence="18 19" key="1">
    <citation type="submission" date="2016-11" db="EMBL/GenBank/DDBJ databases">
        <title>Paenibacillus species isolates.</title>
        <authorList>
            <person name="Beno S.M."/>
        </authorList>
    </citation>
    <scope>NUCLEOTIDE SEQUENCE [LARGE SCALE GENOMIC DNA]</scope>
    <source>
        <strain evidence="18 19">FSL R5-0378</strain>
    </source>
</reference>
<feature type="domain" description="Histidine kinase" evidence="16">
    <location>
        <begin position="270"/>
        <end position="485"/>
    </location>
</feature>
<dbReference type="InterPro" id="IPR003660">
    <property type="entry name" value="HAMP_dom"/>
</dbReference>
<evidence type="ECO:0000256" key="6">
    <source>
        <dbReference type="ARBA" id="ARBA00022679"/>
    </source>
</evidence>
<keyword evidence="10" id="KW-0067">ATP-binding</keyword>
<dbReference type="InterPro" id="IPR004358">
    <property type="entry name" value="Sig_transdc_His_kin-like_C"/>
</dbReference>
<evidence type="ECO:0000256" key="3">
    <source>
        <dbReference type="ARBA" id="ARBA00012438"/>
    </source>
</evidence>
<proteinExistence type="predicted"/>
<evidence type="ECO:0000256" key="9">
    <source>
        <dbReference type="ARBA" id="ARBA00022777"/>
    </source>
</evidence>
<name>A0A1R1ESE3_9BACL</name>
<evidence type="ECO:0000259" key="17">
    <source>
        <dbReference type="PROSITE" id="PS50885"/>
    </source>
</evidence>
<dbReference type="PANTHER" id="PTHR45528">
    <property type="entry name" value="SENSOR HISTIDINE KINASE CPXA"/>
    <property type="match status" value="1"/>
</dbReference>
<comment type="caution">
    <text evidence="18">The sequence shown here is derived from an EMBL/GenBank/DDBJ whole genome shotgun (WGS) entry which is preliminary data.</text>
</comment>
<dbReference type="CDD" id="cd06225">
    <property type="entry name" value="HAMP"/>
    <property type="match status" value="1"/>
</dbReference>
<dbReference type="Pfam" id="PF00672">
    <property type="entry name" value="HAMP"/>
    <property type="match status" value="1"/>
</dbReference>
<comment type="catalytic activity">
    <reaction evidence="1">
        <text>ATP + protein L-histidine = ADP + protein N-phospho-L-histidine.</text>
        <dbReference type="EC" id="2.7.13.3"/>
    </reaction>
</comment>
<sequence length="489" mass="55383">MSLGLKWKFPLFLAVLLVFTTGVLSWLVLSGIRTNQREQMEESLQRQADVAEMRVKQDYLTGERLKPVDFMGKQGQELAVDLGISTNMRVILYDAKGQEVGNSLPLAEKPDVGDALSYALKGKIAYITEADSLIYLAPMQGPDGMLGVVQLHTSLKAQHEFYNRMAYRLVWTGGIVLLLSFILGFIYVYRQVRDIVKLKAEADRISRGEYPERSPLRRKDELGQLGTGILHMSRDIKGHMAALQEEKHHLQLAVEKLQALEQQQKQFINNVSHEFKTPLTSIQAYTDLLGMYGDDPQLIEEARSAIAKESERLYQLVEDVLRLSLLEKYDFESQAEEVELADLLQDVVSRISAKATKYDLTIQTDLVPARVWGDRDHFIHIFMNLLDNAIKYNRPGGRIVIQSRASEDEVSVSVRNTGRTIPREWWAHLFEPFSTLHQDRARSTGGTGLGLPLASQLAEKQGGRLELVRSDAEETEFTVSFPRHASREN</sequence>
<comment type="subcellular location">
    <subcellularLocation>
        <location evidence="2">Cell membrane</location>
        <topology evidence="2">Multi-pass membrane protein</topology>
    </subcellularLocation>
</comment>
<evidence type="ECO:0000313" key="18">
    <source>
        <dbReference type="EMBL" id="OMF54721.1"/>
    </source>
</evidence>
<evidence type="ECO:0000256" key="1">
    <source>
        <dbReference type="ARBA" id="ARBA00000085"/>
    </source>
</evidence>
<dbReference type="InterPro" id="IPR003594">
    <property type="entry name" value="HATPase_dom"/>
</dbReference>
<accession>A0A1R1ESE3</accession>
<dbReference type="STRING" id="297318.BK138_16345"/>
<keyword evidence="12" id="KW-0902">Two-component regulatory system</keyword>
<feature type="transmembrane region" description="Helical" evidence="15">
    <location>
        <begin position="12"/>
        <end position="32"/>
    </location>
</feature>
<keyword evidence="8" id="KW-0547">Nucleotide-binding</keyword>
<dbReference type="Gene3D" id="3.30.565.10">
    <property type="entry name" value="Histidine kinase-like ATPase, C-terminal domain"/>
    <property type="match status" value="1"/>
</dbReference>
<evidence type="ECO:0000256" key="13">
    <source>
        <dbReference type="ARBA" id="ARBA00023136"/>
    </source>
</evidence>
<dbReference type="SUPFAM" id="SSF55874">
    <property type="entry name" value="ATPase domain of HSP90 chaperone/DNA topoisomerase II/histidine kinase"/>
    <property type="match status" value="1"/>
</dbReference>
<dbReference type="AlphaFoldDB" id="A0A1R1ESE3"/>
<dbReference type="FunFam" id="1.10.287.130:FF:000001">
    <property type="entry name" value="Two-component sensor histidine kinase"/>
    <property type="match status" value="1"/>
</dbReference>
<evidence type="ECO:0000256" key="2">
    <source>
        <dbReference type="ARBA" id="ARBA00004651"/>
    </source>
</evidence>
<dbReference type="EC" id="2.7.13.3" evidence="3"/>